<proteinExistence type="predicted"/>
<evidence type="ECO:0008006" key="3">
    <source>
        <dbReference type="Google" id="ProtNLM"/>
    </source>
</evidence>
<evidence type="ECO:0000313" key="2">
    <source>
        <dbReference type="Proteomes" id="UP000215453"/>
    </source>
</evidence>
<name>A0A1Y6LV08_ZYMTR</name>
<accession>A0A1Y6LV08</accession>
<sequence length="242" mass="27896">MADCHFWKLPLELRNEVYDLVYGRDLTIEPQKTAVPLELKMSSCKFNAVKQTPEHIRRENVGEVRLVSKQFYAETMQRLAQTNTFVLYRSFWGLFPVCFKKFASNVRKLVLEWRDYMARSEMDLNRLCPKLRSLTLSLSADLDEDRVLVLKHAPTEAAVRKSNIVIALSKVRGLRHFAIEQSSASRSALSSAARWIKNSRVVGMQERIDLLEDVLRSIVTREKIEDKLEVKAAKKGRKAKAV</sequence>
<reference evidence="1 2" key="1">
    <citation type="submission" date="2016-10" db="EMBL/GenBank/DDBJ databases">
        <authorList>
            <person name="Varghese N."/>
        </authorList>
    </citation>
    <scope>NUCLEOTIDE SEQUENCE [LARGE SCALE GENOMIC DNA]</scope>
</reference>
<protein>
    <recommendedName>
        <fullName evidence="3">F-box domain-containing protein</fullName>
    </recommendedName>
</protein>
<organism evidence="1 2">
    <name type="scientific">Zymoseptoria tritici ST99CH_1A5</name>
    <dbReference type="NCBI Taxonomy" id="1276529"/>
    <lineage>
        <taxon>Eukaryota</taxon>
        <taxon>Fungi</taxon>
        <taxon>Dikarya</taxon>
        <taxon>Ascomycota</taxon>
        <taxon>Pezizomycotina</taxon>
        <taxon>Dothideomycetes</taxon>
        <taxon>Dothideomycetidae</taxon>
        <taxon>Mycosphaerellales</taxon>
        <taxon>Mycosphaerellaceae</taxon>
        <taxon>Zymoseptoria</taxon>
    </lineage>
</organism>
<dbReference type="Proteomes" id="UP000215453">
    <property type="component" value="Chromosome 8"/>
</dbReference>
<dbReference type="EMBL" id="LT882683">
    <property type="protein sequence ID" value="SMY27290.1"/>
    <property type="molecule type" value="Genomic_DNA"/>
</dbReference>
<gene>
    <name evidence="1" type="ORF">ZT1A5_G8734</name>
</gene>
<evidence type="ECO:0000313" key="1">
    <source>
        <dbReference type="EMBL" id="SMY27290.1"/>
    </source>
</evidence>
<dbReference type="AlphaFoldDB" id="A0A1Y6LV08"/>